<feature type="transmembrane region" description="Helical" evidence="2">
    <location>
        <begin position="21"/>
        <end position="37"/>
    </location>
</feature>
<feature type="transmembrane region" description="Helical" evidence="2">
    <location>
        <begin position="122"/>
        <end position="143"/>
    </location>
</feature>
<dbReference type="RefSeq" id="WP_160801168.1">
    <property type="nucleotide sequence ID" value="NZ_WUUL01000005.1"/>
</dbReference>
<evidence type="ECO:0000256" key="1">
    <source>
        <dbReference type="SAM" id="MobiDB-lite"/>
    </source>
</evidence>
<keyword evidence="2" id="KW-1133">Transmembrane helix</keyword>
<protein>
    <submittedName>
        <fullName evidence="3">Uncharacterized protein</fullName>
    </submittedName>
</protein>
<keyword evidence="4" id="KW-1185">Reference proteome</keyword>
<dbReference type="Proteomes" id="UP000430692">
    <property type="component" value="Unassembled WGS sequence"/>
</dbReference>
<organism evidence="3 4">
    <name type="scientific">Shimazuella alba</name>
    <dbReference type="NCBI Taxonomy" id="2690964"/>
    <lineage>
        <taxon>Bacteria</taxon>
        <taxon>Bacillati</taxon>
        <taxon>Bacillota</taxon>
        <taxon>Bacilli</taxon>
        <taxon>Bacillales</taxon>
        <taxon>Thermoactinomycetaceae</taxon>
        <taxon>Shimazuella</taxon>
    </lineage>
</organism>
<feature type="transmembrane region" description="Helical" evidence="2">
    <location>
        <begin position="73"/>
        <end position="92"/>
    </location>
</feature>
<name>A0A6I4VTI3_9BACL</name>
<evidence type="ECO:0000256" key="2">
    <source>
        <dbReference type="SAM" id="Phobius"/>
    </source>
</evidence>
<keyword evidence="2" id="KW-0472">Membrane</keyword>
<accession>A0A6I4VTI3</accession>
<evidence type="ECO:0000313" key="3">
    <source>
        <dbReference type="EMBL" id="MXQ53808.1"/>
    </source>
</evidence>
<feature type="region of interest" description="Disordered" evidence="1">
    <location>
        <begin position="220"/>
        <end position="262"/>
    </location>
</feature>
<feature type="compositionally biased region" description="Low complexity" evidence="1">
    <location>
        <begin position="220"/>
        <end position="249"/>
    </location>
</feature>
<proteinExistence type="predicted"/>
<dbReference type="AlphaFoldDB" id="A0A6I4VTI3"/>
<gene>
    <name evidence="3" type="ORF">GSM42_08735</name>
</gene>
<evidence type="ECO:0000313" key="4">
    <source>
        <dbReference type="Proteomes" id="UP000430692"/>
    </source>
</evidence>
<sequence>MFAKISSVLRRVENHTNTENSLFKWLLPMILVIAGSYNWFSTIGWGSTVGIITVSLLTFAVKENRLTHMGQLGTAYGMGWLTFNVAAPLVLIDGWQRPIIAVLAAFYLSIKLSNWMDHRLKYAGVATSAMGAIMLICHLFSVVEFTSRDITMLFIYGVTVAGLLIYITRLKSNQSNAASAATTPVTKAASAATTPVTKAASAAMTPVTKAASAATTPVTKAASAAKAPVTKAASAATTPVTKAASAATGRSRKRTRGGSTTR</sequence>
<feature type="transmembrane region" description="Helical" evidence="2">
    <location>
        <begin position="98"/>
        <end position="115"/>
    </location>
</feature>
<reference evidence="3 4" key="1">
    <citation type="submission" date="2019-12" db="EMBL/GenBank/DDBJ databases">
        <title>Whole-genome analyses of novel actinobacteria.</title>
        <authorList>
            <person name="Sahin N."/>
            <person name="Saygin H."/>
        </authorList>
    </citation>
    <scope>NUCLEOTIDE SEQUENCE [LARGE SCALE GENOMIC DNA]</scope>
    <source>
        <strain evidence="3 4">KC615</strain>
    </source>
</reference>
<feature type="transmembrane region" description="Helical" evidence="2">
    <location>
        <begin position="149"/>
        <end position="167"/>
    </location>
</feature>
<feature type="transmembrane region" description="Helical" evidence="2">
    <location>
        <begin position="43"/>
        <end position="61"/>
    </location>
</feature>
<keyword evidence="2" id="KW-0812">Transmembrane</keyword>
<comment type="caution">
    <text evidence="3">The sequence shown here is derived from an EMBL/GenBank/DDBJ whole genome shotgun (WGS) entry which is preliminary data.</text>
</comment>
<dbReference type="EMBL" id="WUUL01000005">
    <property type="protein sequence ID" value="MXQ53808.1"/>
    <property type="molecule type" value="Genomic_DNA"/>
</dbReference>